<dbReference type="Pfam" id="PF00656">
    <property type="entry name" value="Peptidase_C14"/>
    <property type="match status" value="1"/>
</dbReference>
<protein>
    <recommendedName>
        <fullName evidence="1">Peptidase C14 caspase domain-containing protein</fullName>
    </recommendedName>
</protein>
<evidence type="ECO:0000313" key="3">
    <source>
        <dbReference type="Proteomes" id="UP000484875"/>
    </source>
</evidence>
<feature type="domain" description="Peptidase C14 caspase" evidence="1">
    <location>
        <begin position="3"/>
        <end position="220"/>
    </location>
</feature>
<dbReference type="AlphaFoldDB" id="A0A845HK59"/>
<dbReference type="InterPro" id="IPR011600">
    <property type="entry name" value="Pept_C14_caspase"/>
</dbReference>
<organism evidence="2 3">
    <name type="scientific">Duganella vulcania</name>
    <dbReference type="NCBI Taxonomy" id="2692166"/>
    <lineage>
        <taxon>Bacteria</taxon>
        <taxon>Pseudomonadati</taxon>
        <taxon>Pseudomonadota</taxon>
        <taxon>Betaproteobacteria</taxon>
        <taxon>Burkholderiales</taxon>
        <taxon>Oxalobacteraceae</taxon>
        <taxon>Telluria group</taxon>
        <taxon>Duganella</taxon>
    </lineage>
</organism>
<dbReference type="GO" id="GO:0006508">
    <property type="term" value="P:proteolysis"/>
    <property type="evidence" value="ECO:0007669"/>
    <property type="project" value="InterPro"/>
</dbReference>
<reference evidence="2 3" key="1">
    <citation type="submission" date="2019-12" db="EMBL/GenBank/DDBJ databases">
        <title>Novel species isolated from a subtropical stream in China.</title>
        <authorList>
            <person name="Lu H."/>
        </authorList>
    </citation>
    <scope>NUCLEOTIDE SEQUENCE [LARGE SCALE GENOMIC DNA]</scope>
    <source>
        <strain evidence="2 3">FT107W</strain>
    </source>
</reference>
<evidence type="ECO:0000313" key="2">
    <source>
        <dbReference type="EMBL" id="MYN17803.1"/>
    </source>
</evidence>
<keyword evidence="3" id="KW-1185">Reference proteome</keyword>
<accession>A0A845HK59</accession>
<dbReference type="PANTHER" id="PTHR22576">
    <property type="entry name" value="MUCOSA ASSOCIATED LYMPHOID TISSUE LYMPHOMA TRANSLOCATION PROTEIN 1/PARACASPASE"/>
    <property type="match status" value="1"/>
</dbReference>
<proteinExistence type="predicted"/>
<dbReference type="InterPro" id="IPR029030">
    <property type="entry name" value="Caspase-like_dom_sf"/>
</dbReference>
<dbReference type="Proteomes" id="UP000484875">
    <property type="component" value="Unassembled WGS sequence"/>
</dbReference>
<dbReference type="EMBL" id="WWCV01000021">
    <property type="protein sequence ID" value="MYN17803.1"/>
    <property type="molecule type" value="Genomic_DNA"/>
</dbReference>
<dbReference type="SUPFAM" id="SSF52129">
    <property type="entry name" value="Caspase-like"/>
    <property type="match status" value="1"/>
</dbReference>
<dbReference type="PANTHER" id="PTHR22576:SF37">
    <property type="entry name" value="MUCOSA-ASSOCIATED LYMPHOID TISSUE LYMPHOMA TRANSLOCATION PROTEIN 1"/>
    <property type="match status" value="1"/>
</dbReference>
<gene>
    <name evidence="2" type="ORF">GTP81_13655</name>
</gene>
<sequence length="497" mass="55715">MKNLAIIVGITDYTDVKLRLPGCLNDVAVMEMILRSSGRFEVLTLESADGEVAKNHLSEVIKRYSQEEIDHLLFYFTGHGAYLKDDFHFLFRDYTGDRSAQTSLSSKELDNMLRSLQPKLAVKVVDACHSGLNYVKSGTTVQQELGEGMKATFTNCHFMFSSEGDQKSYADRNMSDFTAAFAHSIVKATTEDVRYRYITDSITDAFSNQDSQTPYFVSQGPLTELFGRFADDAKARIGGLLPRKEIDEDALTDVISDVTSGSDLTEPVNESAATAVRSLADLARNAAASYVTQEQASSIIQSMRDSLSQYIPSYELIEIYSPDKEFFDSYPELPNERSIGAWLERNKFGEYFAEPTYGTELYDAPPSLFGSSIDSLMAGFNLPTKKTRKVLTGITSSLSGMPFQTFCLTLHPELPNLVLYRAWLTFIISKTTIQVFHSFVEYKEVSWGKYEENELAGWSRNAYSLAKPSEVTELPIVFFGAFNAWVMDQVKRRLSVA</sequence>
<evidence type="ECO:0000259" key="1">
    <source>
        <dbReference type="Pfam" id="PF00656"/>
    </source>
</evidence>
<dbReference type="GO" id="GO:0004197">
    <property type="term" value="F:cysteine-type endopeptidase activity"/>
    <property type="evidence" value="ECO:0007669"/>
    <property type="project" value="InterPro"/>
</dbReference>
<dbReference type="Gene3D" id="3.40.50.1460">
    <property type="match status" value="1"/>
</dbReference>
<comment type="caution">
    <text evidence="2">The sequence shown here is derived from an EMBL/GenBank/DDBJ whole genome shotgun (WGS) entry which is preliminary data.</text>
</comment>
<name>A0A845HK59_9BURK</name>
<dbReference type="RefSeq" id="WP_161090397.1">
    <property type="nucleotide sequence ID" value="NZ_WWCV01000021.1"/>
</dbReference>
<dbReference type="InterPro" id="IPR052039">
    <property type="entry name" value="Caspase-related_regulators"/>
</dbReference>